<evidence type="ECO:0000256" key="2">
    <source>
        <dbReference type="ARBA" id="ARBA00004370"/>
    </source>
</evidence>
<dbReference type="Proteomes" id="UP000260862">
    <property type="component" value="Unassembled WGS sequence"/>
</dbReference>
<dbReference type="CDD" id="cd00075">
    <property type="entry name" value="HATPase"/>
    <property type="match status" value="1"/>
</dbReference>
<evidence type="ECO:0000313" key="14">
    <source>
        <dbReference type="EMBL" id="RGK54702.1"/>
    </source>
</evidence>
<dbReference type="InterPro" id="IPR004358">
    <property type="entry name" value="Sig_transdc_His_kin-like_C"/>
</dbReference>
<accession>A0A3E4MZC0</accession>
<dbReference type="Pfam" id="PF00672">
    <property type="entry name" value="HAMP"/>
    <property type="match status" value="1"/>
</dbReference>
<dbReference type="PROSITE" id="PS50885">
    <property type="entry name" value="HAMP"/>
    <property type="match status" value="1"/>
</dbReference>
<dbReference type="InterPro" id="IPR036890">
    <property type="entry name" value="HATPase_C_sf"/>
</dbReference>
<sequence>MKIKTALTLKNTGVIAVVFLLCMTLIYLVSEHIRSNTFFHNLKSEAVTKVHLFLQNQVDADIMQSIYLNNKEFINEVEVAVYTTDFHMLYHDAIDNDIVKENPEMIAQILQQKEIEFYIGKYQAVGMVYPFNGQTYIVTAAAYDGYGHTNLLELQKTLVILFFIGLLLLFITCYFLVRASLKPIREIVKEAETITASRIDQRLPVRNEKDELGELSQAFNELLERLEISFNSQKMFVSNVSHEMRTPLAALIAELDLCLQKDRTETQYRQAIQNVLQDARRMTKLIDGLLNLAKADYQKEQIKMHEIRLDELLLDTREIILRAHPEYHIELIFEQEDAEDDRMITVMGNDYLLTIAFANLIENNCKYSDDKSSFIQISYWDKWTIIRLSDDGIGMSDAEKEKIFTLFYRGEQEQHAEGHGIGMALAQKIIALHQGSIAVHSKQGEGTTFIIELPHI</sequence>
<protein>
    <recommendedName>
        <fullName evidence="3">histidine kinase</fullName>
        <ecNumber evidence="3">2.7.13.3</ecNumber>
    </recommendedName>
</protein>
<feature type="transmembrane region" description="Helical" evidence="11">
    <location>
        <begin position="158"/>
        <end position="177"/>
    </location>
</feature>
<comment type="caution">
    <text evidence="14">The sequence shown here is derived from an EMBL/GenBank/DDBJ whole genome shotgun (WGS) entry which is preliminary data.</text>
</comment>
<dbReference type="PROSITE" id="PS50109">
    <property type="entry name" value="HIS_KIN"/>
    <property type="match status" value="1"/>
</dbReference>
<dbReference type="SUPFAM" id="SSF158472">
    <property type="entry name" value="HAMP domain-like"/>
    <property type="match status" value="1"/>
</dbReference>
<dbReference type="CDD" id="cd06225">
    <property type="entry name" value="HAMP"/>
    <property type="match status" value="1"/>
</dbReference>
<keyword evidence="6 11" id="KW-0812">Transmembrane</keyword>
<evidence type="ECO:0000256" key="9">
    <source>
        <dbReference type="ARBA" id="ARBA00023012"/>
    </source>
</evidence>
<dbReference type="SMART" id="SM00387">
    <property type="entry name" value="HATPase_c"/>
    <property type="match status" value="1"/>
</dbReference>
<evidence type="ECO:0000313" key="15">
    <source>
        <dbReference type="Proteomes" id="UP000260862"/>
    </source>
</evidence>
<dbReference type="SMART" id="SM00304">
    <property type="entry name" value="HAMP"/>
    <property type="match status" value="1"/>
</dbReference>
<dbReference type="SUPFAM" id="SSF47384">
    <property type="entry name" value="Homodimeric domain of signal transducing histidine kinase"/>
    <property type="match status" value="1"/>
</dbReference>
<dbReference type="PRINTS" id="PR00344">
    <property type="entry name" value="BCTRLSENSOR"/>
</dbReference>
<comment type="catalytic activity">
    <reaction evidence="1">
        <text>ATP + protein L-histidine = ADP + protein N-phospho-L-histidine.</text>
        <dbReference type="EC" id="2.7.13.3"/>
    </reaction>
</comment>
<evidence type="ECO:0000256" key="3">
    <source>
        <dbReference type="ARBA" id="ARBA00012438"/>
    </source>
</evidence>
<dbReference type="InterPro" id="IPR036097">
    <property type="entry name" value="HisK_dim/P_sf"/>
</dbReference>
<evidence type="ECO:0000256" key="4">
    <source>
        <dbReference type="ARBA" id="ARBA00022553"/>
    </source>
</evidence>
<keyword evidence="7" id="KW-0418">Kinase</keyword>
<dbReference type="PANTHER" id="PTHR45436:SF5">
    <property type="entry name" value="SENSOR HISTIDINE KINASE TRCS"/>
    <property type="match status" value="1"/>
</dbReference>
<gene>
    <name evidence="14" type="ORF">DXD04_10375</name>
</gene>
<dbReference type="EC" id="2.7.13.3" evidence="3"/>
<dbReference type="InterPro" id="IPR003661">
    <property type="entry name" value="HisK_dim/P_dom"/>
</dbReference>
<dbReference type="EMBL" id="QSQT01000018">
    <property type="protein sequence ID" value="RGK54702.1"/>
    <property type="molecule type" value="Genomic_DNA"/>
</dbReference>
<evidence type="ECO:0000256" key="7">
    <source>
        <dbReference type="ARBA" id="ARBA00022777"/>
    </source>
</evidence>
<evidence type="ECO:0000256" key="8">
    <source>
        <dbReference type="ARBA" id="ARBA00022989"/>
    </source>
</evidence>
<reference evidence="14 15" key="1">
    <citation type="submission" date="2018-08" db="EMBL/GenBank/DDBJ databases">
        <title>A genome reference for cultivated species of the human gut microbiota.</title>
        <authorList>
            <person name="Zou Y."/>
            <person name="Xue W."/>
            <person name="Luo G."/>
        </authorList>
    </citation>
    <scope>NUCLEOTIDE SEQUENCE [LARGE SCALE GENOMIC DNA]</scope>
    <source>
        <strain evidence="14 15">TF10-3AC</strain>
    </source>
</reference>
<feature type="transmembrane region" description="Helical" evidence="11">
    <location>
        <begin position="12"/>
        <end position="30"/>
    </location>
</feature>
<dbReference type="FunFam" id="1.10.287.130:FF:000001">
    <property type="entry name" value="Two-component sensor histidine kinase"/>
    <property type="match status" value="1"/>
</dbReference>
<name>A0A3E4MZC0_9BACT</name>
<keyword evidence="15" id="KW-1185">Reference proteome</keyword>
<dbReference type="InterPro" id="IPR003660">
    <property type="entry name" value="HAMP_dom"/>
</dbReference>
<dbReference type="InterPro" id="IPR005467">
    <property type="entry name" value="His_kinase_dom"/>
</dbReference>
<feature type="domain" description="HAMP" evidence="13">
    <location>
        <begin position="178"/>
        <end position="231"/>
    </location>
</feature>
<keyword evidence="9" id="KW-0902">Two-component regulatory system</keyword>
<keyword evidence="5" id="KW-0808">Transferase</keyword>
<evidence type="ECO:0000259" key="12">
    <source>
        <dbReference type="PROSITE" id="PS50109"/>
    </source>
</evidence>
<dbReference type="SMART" id="SM00388">
    <property type="entry name" value="HisKA"/>
    <property type="match status" value="1"/>
</dbReference>
<keyword evidence="8 11" id="KW-1133">Transmembrane helix</keyword>
<comment type="subcellular location">
    <subcellularLocation>
        <location evidence="2">Membrane</location>
    </subcellularLocation>
</comment>
<dbReference type="Gene3D" id="6.10.340.10">
    <property type="match status" value="1"/>
</dbReference>
<dbReference type="InterPro" id="IPR050428">
    <property type="entry name" value="TCS_sensor_his_kinase"/>
</dbReference>
<evidence type="ECO:0000256" key="5">
    <source>
        <dbReference type="ARBA" id="ARBA00022679"/>
    </source>
</evidence>
<organism evidence="14 15">
    <name type="scientific">Phocaeicola plebeius</name>
    <dbReference type="NCBI Taxonomy" id="310297"/>
    <lineage>
        <taxon>Bacteria</taxon>
        <taxon>Pseudomonadati</taxon>
        <taxon>Bacteroidota</taxon>
        <taxon>Bacteroidia</taxon>
        <taxon>Bacteroidales</taxon>
        <taxon>Bacteroidaceae</taxon>
        <taxon>Phocaeicola</taxon>
    </lineage>
</organism>
<evidence type="ECO:0000256" key="6">
    <source>
        <dbReference type="ARBA" id="ARBA00022692"/>
    </source>
</evidence>
<dbReference type="InterPro" id="IPR003594">
    <property type="entry name" value="HATPase_dom"/>
</dbReference>
<keyword evidence="4" id="KW-0597">Phosphoprotein</keyword>
<dbReference type="GO" id="GO:0005886">
    <property type="term" value="C:plasma membrane"/>
    <property type="evidence" value="ECO:0007669"/>
    <property type="project" value="TreeGrafter"/>
</dbReference>
<dbReference type="RefSeq" id="WP_117673104.1">
    <property type="nucleotide sequence ID" value="NZ_CABOGR010000018.1"/>
</dbReference>
<dbReference type="SUPFAM" id="SSF55874">
    <property type="entry name" value="ATPase domain of HSP90 chaperone/DNA topoisomerase II/histidine kinase"/>
    <property type="match status" value="1"/>
</dbReference>
<evidence type="ECO:0000256" key="10">
    <source>
        <dbReference type="ARBA" id="ARBA00023136"/>
    </source>
</evidence>
<proteinExistence type="predicted"/>
<dbReference type="GO" id="GO:0000155">
    <property type="term" value="F:phosphorelay sensor kinase activity"/>
    <property type="evidence" value="ECO:0007669"/>
    <property type="project" value="InterPro"/>
</dbReference>
<dbReference type="Gene3D" id="1.10.287.130">
    <property type="match status" value="1"/>
</dbReference>
<dbReference type="PANTHER" id="PTHR45436">
    <property type="entry name" value="SENSOR HISTIDINE KINASE YKOH"/>
    <property type="match status" value="1"/>
</dbReference>
<dbReference type="Pfam" id="PF00512">
    <property type="entry name" value="HisKA"/>
    <property type="match status" value="1"/>
</dbReference>
<dbReference type="AlphaFoldDB" id="A0A3E4MZC0"/>
<dbReference type="Pfam" id="PF02518">
    <property type="entry name" value="HATPase_c"/>
    <property type="match status" value="1"/>
</dbReference>
<keyword evidence="10 11" id="KW-0472">Membrane</keyword>
<feature type="domain" description="Histidine kinase" evidence="12">
    <location>
        <begin position="239"/>
        <end position="456"/>
    </location>
</feature>
<evidence type="ECO:0000256" key="11">
    <source>
        <dbReference type="SAM" id="Phobius"/>
    </source>
</evidence>
<evidence type="ECO:0000259" key="13">
    <source>
        <dbReference type="PROSITE" id="PS50885"/>
    </source>
</evidence>
<dbReference type="Gene3D" id="3.30.565.10">
    <property type="entry name" value="Histidine kinase-like ATPase, C-terminal domain"/>
    <property type="match status" value="1"/>
</dbReference>
<dbReference type="CDD" id="cd00082">
    <property type="entry name" value="HisKA"/>
    <property type="match status" value="1"/>
</dbReference>
<evidence type="ECO:0000256" key="1">
    <source>
        <dbReference type="ARBA" id="ARBA00000085"/>
    </source>
</evidence>